<reference evidence="2 3" key="1">
    <citation type="journal article" date="2016" name="Nat. Commun.">
        <title>Thousands of microbial genomes shed light on interconnected biogeochemical processes in an aquifer system.</title>
        <authorList>
            <person name="Anantharaman K."/>
            <person name="Brown C.T."/>
            <person name="Hug L.A."/>
            <person name="Sharon I."/>
            <person name="Castelle C.J."/>
            <person name="Probst A.J."/>
            <person name="Thomas B.C."/>
            <person name="Singh A."/>
            <person name="Wilkins M.J."/>
            <person name="Karaoz U."/>
            <person name="Brodie E.L."/>
            <person name="Williams K.H."/>
            <person name="Hubbard S.S."/>
            <person name="Banfield J.F."/>
        </authorList>
    </citation>
    <scope>NUCLEOTIDE SEQUENCE [LARGE SCALE GENOMIC DNA]</scope>
</reference>
<proteinExistence type="predicted"/>
<dbReference type="AlphaFoldDB" id="A0A1F6W6P1"/>
<organism evidence="2 3">
    <name type="scientific">Candidatus Nomurabacteria bacterium RIFCSPHIGHO2_02_FULL_41_18</name>
    <dbReference type="NCBI Taxonomy" id="1801754"/>
    <lineage>
        <taxon>Bacteria</taxon>
        <taxon>Candidatus Nomuraibacteriota</taxon>
    </lineage>
</organism>
<evidence type="ECO:0000313" key="2">
    <source>
        <dbReference type="EMBL" id="OGI77597.1"/>
    </source>
</evidence>
<comment type="caution">
    <text evidence="2">The sequence shown here is derived from an EMBL/GenBank/DDBJ whole genome shotgun (WGS) entry which is preliminary data.</text>
</comment>
<gene>
    <name evidence="2" type="ORF">A3D42_01205</name>
</gene>
<keyword evidence="1" id="KW-1133">Transmembrane helix</keyword>
<evidence type="ECO:0000313" key="3">
    <source>
        <dbReference type="Proteomes" id="UP000177777"/>
    </source>
</evidence>
<name>A0A1F6W6P1_9BACT</name>
<keyword evidence="1" id="KW-0812">Transmembrane</keyword>
<dbReference type="STRING" id="1801754.A3D42_01205"/>
<protein>
    <submittedName>
        <fullName evidence="2">Uncharacterized protein</fullName>
    </submittedName>
</protein>
<dbReference type="EMBL" id="MFUE01000013">
    <property type="protein sequence ID" value="OGI77597.1"/>
    <property type="molecule type" value="Genomic_DNA"/>
</dbReference>
<accession>A0A1F6W6P1</accession>
<feature type="transmembrane region" description="Helical" evidence="1">
    <location>
        <begin position="9"/>
        <end position="28"/>
    </location>
</feature>
<dbReference type="Proteomes" id="UP000177777">
    <property type="component" value="Unassembled WGS sequence"/>
</dbReference>
<evidence type="ECO:0000256" key="1">
    <source>
        <dbReference type="SAM" id="Phobius"/>
    </source>
</evidence>
<sequence>MKNDFNRGISILGIIFWGFILILILSYFNISIKGVVESPTGRENLGYVEGKSKSIWFKYLEKPANYIWNDIFINLFWKSFVSNLERIRDGKSTDFDNAAPQVDYNNTKGS</sequence>
<keyword evidence="1" id="KW-0472">Membrane</keyword>